<dbReference type="OrthoDB" id="5086500at2759"/>
<comment type="caution">
    <text evidence="2">The sequence shown here is derived from an EMBL/GenBank/DDBJ whole genome shotgun (WGS) entry which is preliminary data.</text>
</comment>
<keyword evidence="1" id="KW-0812">Transmembrane</keyword>
<evidence type="ECO:0000256" key="1">
    <source>
        <dbReference type="SAM" id="Phobius"/>
    </source>
</evidence>
<evidence type="ECO:0000313" key="3">
    <source>
        <dbReference type="Proteomes" id="UP000799772"/>
    </source>
</evidence>
<gene>
    <name evidence="2" type="ORF">NA57DRAFT_10447</name>
</gene>
<dbReference type="EMBL" id="ML978132">
    <property type="protein sequence ID" value="KAF2095015.1"/>
    <property type="molecule type" value="Genomic_DNA"/>
</dbReference>
<evidence type="ECO:0000313" key="2">
    <source>
        <dbReference type="EMBL" id="KAF2095015.1"/>
    </source>
</evidence>
<dbReference type="Proteomes" id="UP000799772">
    <property type="component" value="Unassembled WGS sequence"/>
</dbReference>
<keyword evidence="1" id="KW-0472">Membrane</keyword>
<dbReference type="InterPro" id="IPR046536">
    <property type="entry name" value="DUF6601"/>
</dbReference>
<feature type="transmembrane region" description="Helical" evidence="1">
    <location>
        <begin position="192"/>
        <end position="211"/>
    </location>
</feature>
<keyword evidence="3" id="KW-1185">Reference proteome</keyword>
<dbReference type="PANTHER" id="PTHR34414:SF1">
    <property type="entry name" value="SUBTILISIN-LIKE SERINE PROTEASE"/>
    <property type="match status" value="1"/>
</dbReference>
<sequence>FIRQEVECRILDELAPYFFIFAKRSASHIDTLHDYVGTRRGITISEDPGLHLVRDHAVFYIKPLPHCLLNYSFWKQYLVPPSSSASSSPTISTAYRSALGFLRSYGCLIRHESDFRLAQTALLIPQHVSYTTFQHFIQPFRELPDTTVSPRYQYGHIRLTRLNLAVRLLRPVSTGKRFPWPYHRMHWHSDQYLAQFAAPLLFLFACLTLVLSSMQVGLAAQ</sequence>
<protein>
    <submittedName>
        <fullName evidence="2">Uncharacterized protein</fullName>
    </submittedName>
</protein>
<keyword evidence="1" id="KW-1133">Transmembrane helix</keyword>
<name>A0A9P4I4V1_9PEZI</name>
<proteinExistence type="predicted"/>
<feature type="non-terminal residue" evidence="2">
    <location>
        <position position="1"/>
    </location>
</feature>
<dbReference type="PANTHER" id="PTHR34414">
    <property type="entry name" value="HET DOMAIN-CONTAINING PROTEIN-RELATED"/>
    <property type="match status" value="1"/>
</dbReference>
<accession>A0A9P4I4V1</accession>
<dbReference type="Pfam" id="PF20246">
    <property type="entry name" value="DUF6601"/>
    <property type="match status" value="1"/>
</dbReference>
<organism evidence="2 3">
    <name type="scientific">Rhizodiscina lignyota</name>
    <dbReference type="NCBI Taxonomy" id="1504668"/>
    <lineage>
        <taxon>Eukaryota</taxon>
        <taxon>Fungi</taxon>
        <taxon>Dikarya</taxon>
        <taxon>Ascomycota</taxon>
        <taxon>Pezizomycotina</taxon>
        <taxon>Dothideomycetes</taxon>
        <taxon>Pleosporomycetidae</taxon>
        <taxon>Aulographales</taxon>
        <taxon>Rhizodiscinaceae</taxon>
        <taxon>Rhizodiscina</taxon>
    </lineage>
</organism>
<feature type="non-terminal residue" evidence="2">
    <location>
        <position position="221"/>
    </location>
</feature>
<reference evidence="2" key="1">
    <citation type="journal article" date="2020" name="Stud. Mycol.">
        <title>101 Dothideomycetes genomes: a test case for predicting lifestyles and emergence of pathogens.</title>
        <authorList>
            <person name="Haridas S."/>
            <person name="Albert R."/>
            <person name="Binder M."/>
            <person name="Bloem J."/>
            <person name="Labutti K."/>
            <person name="Salamov A."/>
            <person name="Andreopoulos B."/>
            <person name="Baker S."/>
            <person name="Barry K."/>
            <person name="Bills G."/>
            <person name="Bluhm B."/>
            <person name="Cannon C."/>
            <person name="Castanera R."/>
            <person name="Culley D."/>
            <person name="Daum C."/>
            <person name="Ezra D."/>
            <person name="Gonzalez J."/>
            <person name="Henrissat B."/>
            <person name="Kuo A."/>
            <person name="Liang C."/>
            <person name="Lipzen A."/>
            <person name="Lutzoni F."/>
            <person name="Magnuson J."/>
            <person name="Mondo S."/>
            <person name="Nolan M."/>
            <person name="Ohm R."/>
            <person name="Pangilinan J."/>
            <person name="Park H.-J."/>
            <person name="Ramirez L."/>
            <person name="Alfaro M."/>
            <person name="Sun H."/>
            <person name="Tritt A."/>
            <person name="Yoshinaga Y."/>
            <person name="Zwiers L.-H."/>
            <person name="Turgeon B."/>
            <person name="Goodwin S."/>
            <person name="Spatafora J."/>
            <person name="Crous P."/>
            <person name="Grigoriev I."/>
        </authorList>
    </citation>
    <scope>NUCLEOTIDE SEQUENCE</scope>
    <source>
        <strain evidence="2">CBS 133067</strain>
    </source>
</reference>
<dbReference type="AlphaFoldDB" id="A0A9P4I4V1"/>